<name>A8P733_COPC7</name>
<comment type="caution">
    <text evidence="2">The sequence shown here is derived from an EMBL/GenBank/DDBJ whole genome shotgun (WGS) entry which is preliminary data.</text>
</comment>
<dbReference type="GeneID" id="6015893"/>
<organism evidence="2 3">
    <name type="scientific">Coprinopsis cinerea (strain Okayama-7 / 130 / ATCC MYA-4618 / FGSC 9003)</name>
    <name type="common">Inky cap fungus</name>
    <name type="synonym">Hormographiella aspergillata</name>
    <dbReference type="NCBI Taxonomy" id="240176"/>
    <lineage>
        <taxon>Eukaryota</taxon>
        <taxon>Fungi</taxon>
        <taxon>Dikarya</taxon>
        <taxon>Basidiomycota</taxon>
        <taxon>Agaricomycotina</taxon>
        <taxon>Agaricomycetes</taxon>
        <taxon>Agaricomycetidae</taxon>
        <taxon>Agaricales</taxon>
        <taxon>Agaricineae</taxon>
        <taxon>Psathyrellaceae</taxon>
        <taxon>Coprinopsis</taxon>
    </lineage>
</organism>
<sequence>MVSEKDAGTASKTISSSDTDEVSDGWCDRVIDRMKRSEEISAVYATASGIPNAPKEEDHLSDYVAKMKNLRAQRRLQETGRQAGRRVKKDHTESGENEVSWLSDEELVTRAFVHPKGCETDGCAERRLTGEALRAMERVYRGPLNDDSIVHATSDSDAEDVRMLKALNRVALPQHMFSTPSPYKKLMKFTASSKPVPFPLRVQLHNLKNGRSHLQAKSFMALKNWKKVIQITSVTSPHSSRHTNAIHCHRKLRAYMKKKGWLTRK</sequence>
<reference evidence="2 3" key="1">
    <citation type="journal article" date="2010" name="Proc. Natl. Acad. Sci. U.S.A.">
        <title>Insights into evolution of multicellular fungi from the assembled chromosomes of the mushroom Coprinopsis cinerea (Coprinus cinereus).</title>
        <authorList>
            <person name="Stajich J.E."/>
            <person name="Wilke S.K."/>
            <person name="Ahren D."/>
            <person name="Au C.H."/>
            <person name="Birren B.W."/>
            <person name="Borodovsky M."/>
            <person name="Burns C."/>
            <person name="Canback B."/>
            <person name="Casselton L.A."/>
            <person name="Cheng C.K."/>
            <person name="Deng J."/>
            <person name="Dietrich F.S."/>
            <person name="Fargo D.C."/>
            <person name="Farman M.L."/>
            <person name="Gathman A.C."/>
            <person name="Goldberg J."/>
            <person name="Guigo R."/>
            <person name="Hoegger P.J."/>
            <person name="Hooker J.B."/>
            <person name="Huggins A."/>
            <person name="James T.Y."/>
            <person name="Kamada T."/>
            <person name="Kilaru S."/>
            <person name="Kodira C."/>
            <person name="Kues U."/>
            <person name="Kupfer D."/>
            <person name="Kwan H.S."/>
            <person name="Lomsadze A."/>
            <person name="Li W."/>
            <person name="Lilly W.W."/>
            <person name="Ma L.J."/>
            <person name="Mackey A.J."/>
            <person name="Manning G."/>
            <person name="Martin F."/>
            <person name="Muraguchi H."/>
            <person name="Natvig D.O."/>
            <person name="Palmerini H."/>
            <person name="Ramesh M.A."/>
            <person name="Rehmeyer C.J."/>
            <person name="Roe B.A."/>
            <person name="Shenoy N."/>
            <person name="Stanke M."/>
            <person name="Ter-Hovhannisyan V."/>
            <person name="Tunlid A."/>
            <person name="Velagapudi R."/>
            <person name="Vision T.J."/>
            <person name="Zeng Q."/>
            <person name="Zolan M.E."/>
            <person name="Pukkila P.J."/>
        </authorList>
    </citation>
    <scope>NUCLEOTIDE SEQUENCE [LARGE SCALE GENOMIC DNA]</scope>
    <source>
        <strain evidence="3">Okayama-7 / 130 / ATCC MYA-4618 / FGSC 9003</strain>
    </source>
</reference>
<keyword evidence="3" id="KW-1185">Reference proteome</keyword>
<dbReference type="KEGG" id="cci:CC1G_11003"/>
<accession>A8P733</accession>
<protein>
    <submittedName>
        <fullName evidence="2">Uncharacterized protein</fullName>
    </submittedName>
</protein>
<dbReference type="EMBL" id="AACS02000005">
    <property type="protein sequence ID" value="EAU82544.2"/>
    <property type="molecule type" value="Genomic_DNA"/>
</dbReference>
<feature type="region of interest" description="Disordered" evidence="1">
    <location>
        <begin position="1"/>
        <end position="24"/>
    </location>
</feature>
<dbReference type="VEuPathDB" id="FungiDB:CC1G_11003"/>
<dbReference type="RefSeq" id="XP_001839281.2">
    <property type="nucleotide sequence ID" value="XM_001839229.2"/>
</dbReference>
<dbReference type="HOGENOM" id="CLU_1049797_0_0_1"/>
<evidence type="ECO:0000256" key="1">
    <source>
        <dbReference type="SAM" id="MobiDB-lite"/>
    </source>
</evidence>
<dbReference type="AlphaFoldDB" id="A8P733"/>
<dbReference type="Proteomes" id="UP000001861">
    <property type="component" value="Unassembled WGS sequence"/>
</dbReference>
<dbReference type="InParanoid" id="A8P733"/>
<feature type="region of interest" description="Disordered" evidence="1">
    <location>
        <begin position="76"/>
        <end position="99"/>
    </location>
</feature>
<proteinExistence type="predicted"/>
<evidence type="ECO:0000313" key="3">
    <source>
        <dbReference type="Proteomes" id="UP000001861"/>
    </source>
</evidence>
<gene>
    <name evidence="2" type="ORF">CC1G_11003</name>
</gene>
<evidence type="ECO:0000313" key="2">
    <source>
        <dbReference type="EMBL" id="EAU82544.2"/>
    </source>
</evidence>